<dbReference type="AlphaFoldDB" id="A0A822ZVU1"/>
<accession>A0A822ZVU1</accession>
<evidence type="ECO:0000256" key="1">
    <source>
        <dbReference type="SAM" id="MobiDB-lite"/>
    </source>
</evidence>
<sequence>MNNYLFGDLGDRWIRLIRENERERIGERSSLLTVASEIEGRNRGREPGGRRRTKREEEDERKKEGVRNKEKSERGEIS</sequence>
<feature type="region of interest" description="Disordered" evidence="1">
    <location>
        <begin position="35"/>
        <end position="78"/>
    </location>
</feature>
<name>A0A822ZVU1_NELNU</name>
<keyword evidence="3" id="KW-1185">Reference proteome</keyword>
<dbReference type="Proteomes" id="UP000607653">
    <property type="component" value="Unassembled WGS sequence"/>
</dbReference>
<gene>
    <name evidence="2" type="ORF">HUJ06_017326</name>
</gene>
<proteinExistence type="predicted"/>
<evidence type="ECO:0000313" key="2">
    <source>
        <dbReference type="EMBL" id="DAD47389.1"/>
    </source>
</evidence>
<feature type="compositionally biased region" description="Basic and acidic residues" evidence="1">
    <location>
        <begin position="38"/>
        <end position="78"/>
    </location>
</feature>
<organism evidence="2 3">
    <name type="scientific">Nelumbo nucifera</name>
    <name type="common">Sacred lotus</name>
    <dbReference type="NCBI Taxonomy" id="4432"/>
    <lineage>
        <taxon>Eukaryota</taxon>
        <taxon>Viridiplantae</taxon>
        <taxon>Streptophyta</taxon>
        <taxon>Embryophyta</taxon>
        <taxon>Tracheophyta</taxon>
        <taxon>Spermatophyta</taxon>
        <taxon>Magnoliopsida</taxon>
        <taxon>Proteales</taxon>
        <taxon>Nelumbonaceae</taxon>
        <taxon>Nelumbo</taxon>
    </lineage>
</organism>
<protein>
    <submittedName>
        <fullName evidence="2">Uncharacterized protein</fullName>
    </submittedName>
</protein>
<dbReference type="EMBL" id="DUZY01000008">
    <property type="protein sequence ID" value="DAD47389.1"/>
    <property type="molecule type" value="Genomic_DNA"/>
</dbReference>
<reference evidence="2 3" key="1">
    <citation type="journal article" date="2020" name="Mol. Biol. Evol.">
        <title>Distinct Expression and Methylation Patterns for Genes with Different Fates following a Single Whole-Genome Duplication in Flowering Plants.</title>
        <authorList>
            <person name="Shi T."/>
            <person name="Rahmani R.S."/>
            <person name="Gugger P.F."/>
            <person name="Wang M."/>
            <person name="Li H."/>
            <person name="Zhang Y."/>
            <person name="Li Z."/>
            <person name="Wang Q."/>
            <person name="Van de Peer Y."/>
            <person name="Marchal K."/>
            <person name="Chen J."/>
        </authorList>
    </citation>
    <scope>NUCLEOTIDE SEQUENCE [LARGE SCALE GENOMIC DNA]</scope>
    <source>
        <tissue evidence="2">Leaf</tissue>
    </source>
</reference>
<comment type="caution">
    <text evidence="2">The sequence shown here is derived from an EMBL/GenBank/DDBJ whole genome shotgun (WGS) entry which is preliminary data.</text>
</comment>
<evidence type="ECO:0000313" key="3">
    <source>
        <dbReference type="Proteomes" id="UP000607653"/>
    </source>
</evidence>